<dbReference type="EMBL" id="JBHSIT010000001">
    <property type="protein sequence ID" value="MFC4906658.1"/>
    <property type="molecule type" value="Genomic_DNA"/>
</dbReference>
<dbReference type="InterPro" id="IPR003594">
    <property type="entry name" value="HATPase_dom"/>
</dbReference>
<feature type="domain" description="Histidine kinase/HSP90-like ATPase" evidence="5">
    <location>
        <begin position="287"/>
        <end position="374"/>
    </location>
</feature>
<evidence type="ECO:0000313" key="7">
    <source>
        <dbReference type="Proteomes" id="UP001595872"/>
    </source>
</evidence>
<name>A0ABV9TT62_9ACTN</name>
<dbReference type="RefSeq" id="WP_378252338.1">
    <property type="nucleotide sequence ID" value="NZ_JBHSIT010000001.1"/>
</dbReference>
<protein>
    <submittedName>
        <fullName evidence="6">Sensor histidine kinase</fullName>
    </submittedName>
</protein>
<feature type="domain" description="Histidine kinase/HSP90-like ATPase" evidence="5">
    <location>
        <begin position="677"/>
        <end position="757"/>
    </location>
</feature>
<keyword evidence="4" id="KW-0472">Membrane</keyword>
<keyword evidence="4" id="KW-1133">Transmembrane helix</keyword>
<gene>
    <name evidence="6" type="ORF">ACFPCY_04970</name>
</gene>
<feature type="transmembrane region" description="Helical" evidence="4">
    <location>
        <begin position="485"/>
        <end position="500"/>
    </location>
</feature>
<keyword evidence="2 6" id="KW-0418">Kinase</keyword>
<dbReference type="SUPFAM" id="SSF55874">
    <property type="entry name" value="ATPase domain of HSP90 chaperone/DNA topoisomerase II/histidine kinase"/>
    <property type="match status" value="2"/>
</dbReference>
<feature type="transmembrane region" description="Helical" evidence="4">
    <location>
        <begin position="101"/>
        <end position="131"/>
    </location>
</feature>
<organism evidence="6 7">
    <name type="scientific">Actinomadura gamaensis</name>
    <dbReference type="NCBI Taxonomy" id="1763541"/>
    <lineage>
        <taxon>Bacteria</taxon>
        <taxon>Bacillati</taxon>
        <taxon>Actinomycetota</taxon>
        <taxon>Actinomycetes</taxon>
        <taxon>Streptosporangiales</taxon>
        <taxon>Thermomonosporaceae</taxon>
        <taxon>Actinomadura</taxon>
    </lineage>
</organism>
<dbReference type="InterPro" id="IPR050482">
    <property type="entry name" value="Sensor_HK_TwoCompSys"/>
</dbReference>
<accession>A0ABV9TT62</accession>
<feature type="transmembrane region" description="Helical" evidence="4">
    <location>
        <begin position="507"/>
        <end position="528"/>
    </location>
</feature>
<dbReference type="Pfam" id="PF02518">
    <property type="entry name" value="HATPase_c"/>
    <property type="match status" value="2"/>
</dbReference>
<dbReference type="CDD" id="cd16917">
    <property type="entry name" value="HATPase_UhpB-NarQ-NarX-like"/>
    <property type="match status" value="1"/>
</dbReference>
<dbReference type="GO" id="GO:0016301">
    <property type="term" value="F:kinase activity"/>
    <property type="evidence" value="ECO:0007669"/>
    <property type="project" value="UniProtKB-KW"/>
</dbReference>
<sequence length="759" mass="81393">MFIERTRRWLITAVLAWRSAVIPTAFSQAIGLQGDVIWAYLPVTLFLAILNAVLALAVFKGWLLPGKRFVYADAFFTVALNVFTVALIPPHTYLLNYHDTFWLYGLGTVGLASLILGVRPACLVTAAGFVLQVWLALSNHAPLTGRNWLVIAVRDGWLANGLVMPAVIARHAYAGARVADTEGRCAGAADERLRHLSTMHDTALQTLCQIVWRSSPDTSPRPSRLNDIRALATAGLEALHDQARQERVADLADALHRLVEDFGRRELQVTLLNSAPIAGLSTGQVNNLTGAVREALTNTLRHAGAATSTITVTAADENVEVTVCDAGRGFDPAAPTRGYGIENSIRRRIAGNGGTVAIRSVPGQGTEIKLRVPASHHPDFDTLTKRSLEWAVIAALAYRIVLSPLQALSAVAYNKLTLPLTFWAALAAVLAADLLVLVGISAGHLQGLLKSRLYFLGDVAVTAGLNIWAASILPRGTEGLPGRELLWGYALGVVVYWTIIRGPAVGAALTIAGGALLAAMLAANGTRLEGVSTSQTMGRQAYLTLAFSTAWLLVFLARRSSAQAVEQGHRTGETEERLQILTTVHDAVLATFTQIVGCCDNDQAANPLTTIRGLAMAQIGTIAQALDPHPHSGNDLVDQLHRLTNEFRRLGLRVELVITELTTSPTTDTVAALIDAARAALLNTWQHADVTHAVLRAASTDDTTEIVIRDHGRGFDPAATPQGTGIKTSISQRITQIGGTIDLWSMPGQGTRVRLRVRT</sequence>
<dbReference type="InterPro" id="IPR036890">
    <property type="entry name" value="HATPase_C_sf"/>
</dbReference>
<dbReference type="Gene3D" id="3.30.565.10">
    <property type="entry name" value="Histidine kinase-like ATPase, C-terminal domain"/>
    <property type="match status" value="2"/>
</dbReference>
<evidence type="ECO:0000259" key="5">
    <source>
        <dbReference type="Pfam" id="PF02518"/>
    </source>
</evidence>
<dbReference type="PANTHER" id="PTHR24421:SF61">
    <property type="entry name" value="OXYGEN SENSOR HISTIDINE KINASE NREB"/>
    <property type="match status" value="1"/>
</dbReference>
<keyword evidence="4" id="KW-0812">Transmembrane</keyword>
<reference evidence="7" key="1">
    <citation type="journal article" date="2019" name="Int. J. Syst. Evol. Microbiol.">
        <title>The Global Catalogue of Microorganisms (GCM) 10K type strain sequencing project: providing services to taxonomists for standard genome sequencing and annotation.</title>
        <authorList>
            <consortium name="The Broad Institute Genomics Platform"/>
            <consortium name="The Broad Institute Genome Sequencing Center for Infectious Disease"/>
            <person name="Wu L."/>
            <person name="Ma J."/>
        </authorList>
    </citation>
    <scope>NUCLEOTIDE SEQUENCE [LARGE SCALE GENOMIC DNA]</scope>
    <source>
        <strain evidence="7">KLKA75</strain>
    </source>
</reference>
<feature type="transmembrane region" description="Helical" evidence="4">
    <location>
        <begin position="37"/>
        <end position="58"/>
    </location>
</feature>
<evidence type="ECO:0000256" key="3">
    <source>
        <dbReference type="ARBA" id="ARBA00023012"/>
    </source>
</evidence>
<feature type="transmembrane region" description="Helical" evidence="4">
    <location>
        <begin position="540"/>
        <end position="557"/>
    </location>
</feature>
<keyword evidence="1" id="KW-0808">Transferase</keyword>
<evidence type="ECO:0000313" key="6">
    <source>
        <dbReference type="EMBL" id="MFC4906658.1"/>
    </source>
</evidence>
<evidence type="ECO:0000256" key="2">
    <source>
        <dbReference type="ARBA" id="ARBA00022777"/>
    </source>
</evidence>
<proteinExistence type="predicted"/>
<evidence type="ECO:0000256" key="1">
    <source>
        <dbReference type="ARBA" id="ARBA00022679"/>
    </source>
</evidence>
<feature type="transmembrane region" description="Helical" evidence="4">
    <location>
        <begin position="420"/>
        <end position="441"/>
    </location>
</feature>
<feature type="transmembrane region" description="Helical" evidence="4">
    <location>
        <begin position="70"/>
        <end position="89"/>
    </location>
</feature>
<dbReference type="PANTHER" id="PTHR24421">
    <property type="entry name" value="NITRATE/NITRITE SENSOR PROTEIN NARX-RELATED"/>
    <property type="match status" value="1"/>
</dbReference>
<keyword evidence="7" id="KW-1185">Reference proteome</keyword>
<evidence type="ECO:0000256" key="4">
    <source>
        <dbReference type="SAM" id="Phobius"/>
    </source>
</evidence>
<feature type="transmembrane region" description="Helical" evidence="4">
    <location>
        <begin position="453"/>
        <end position="473"/>
    </location>
</feature>
<dbReference type="Proteomes" id="UP001595872">
    <property type="component" value="Unassembled WGS sequence"/>
</dbReference>
<comment type="caution">
    <text evidence="6">The sequence shown here is derived from an EMBL/GenBank/DDBJ whole genome shotgun (WGS) entry which is preliminary data.</text>
</comment>
<feature type="transmembrane region" description="Helical" evidence="4">
    <location>
        <begin position="390"/>
        <end position="414"/>
    </location>
</feature>
<keyword evidence="3" id="KW-0902">Two-component regulatory system</keyword>